<evidence type="ECO:0000313" key="2">
    <source>
        <dbReference type="Proteomes" id="UP000250235"/>
    </source>
</evidence>
<dbReference type="AlphaFoldDB" id="A0A2Z7AD41"/>
<name>A0A2Z7AD41_9LAMI</name>
<keyword evidence="2" id="KW-1185">Reference proteome</keyword>
<dbReference type="EMBL" id="KV018536">
    <property type="protein sequence ID" value="KZV16842.1"/>
    <property type="molecule type" value="Genomic_DNA"/>
</dbReference>
<organism evidence="1 2">
    <name type="scientific">Dorcoceras hygrometricum</name>
    <dbReference type="NCBI Taxonomy" id="472368"/>
    <lineage>
        <taxon>Eukaryota</taxon>
        <taxon>Viridiplantae</taxon>
        <taxon>Streptophyta</taxon>
        <taxon>Embryophyta</taxon>
        <taxon>Tracheophyta</taxon>
        <taxon>Spermatophyta</taxon>
        <taxon>Magnoliopsida</taxon>
        <taxon>eudicotyledons</taxon>
        <taxon>Gunneridae</taxon>
        <taxon>Pentapetalae</taxon>
        <taxon>asterids</taxon>
        <taxon>lamiids</taxon>
        <taxon>Lamiales</taxon>
        <taxon>Gesneriaceae</taxon>
        <taxon>Didymocarpoideae</taxon>
        <taxon>Trichosporeae</taxon>
        <taxon>Loxocarpinae</taxon>
        <taxon>Dorcoceras</taxon>
    </lineage>
</organism>
<sequence length="58" mass="6730">MPTPEISFSVHITMLPSFFLKSRASAYCTQNLKSEDQTTNIQFKLICIEKYKKQSTRV</sequence>
<proteinExistence type="predicted"/>
<evidence type="ECO:0000313" key="1">
    <source>
        <dbReference type="EMBL" id="KZV16842.1"/>
    </source>
</evidence>
<reference evidence="1 2" key="1">
    <citation type="journal article" date="2015" name="Proc. Natl. Acad. Sci. U.S.A.">
        <title>The resurrection genome of Boea hygrometrica: A blueprint for survival of dehydration.</title>
        <authorList>
            <person name="Xiao L."/>
            <person name="Yang G."/>
            <person name="Zhang L."/>
            <person name="Yang X."/>
            <person name="Zhao S."/>
            <person name="Ji Z."/>
            <person name="Zhou Q."/>
            <person name="Hu M."/>
            <person name="Wang Y."/>
            <person name="Chen M."/>
            <person name="Xu Y."/>
            <person name="Jin H."/>
            <person name="Xiao X."/>
            <person name="Hu G."/>
            <person name="Bao F."/>
            <person name="Hu Y."/>
            <person name="Wan P."/>
            <person name="Li L."/>
            <person name="Deng X."/>
            <person name="Kuang T."/>
            <person name="Xiang C."/>
            <person name="Zhu J.K."/>
            <person name="Oliver M.J."/>
            <person name="He Y."/>
        </authorList>
    </citation>
    <scope>NUCLEOTIDE SEQUENCE [LARGE SCALE GENOMIC DNA]</scope>
    <source>
        <strain evidence="2">cv. XS01</strain>
    </source>
</reference>
<accession>A0A2Z7AD41</accession>
<dbReference type="Proteomes" id="UP000250235">
    <property type="component" value="Unassembled WGS sequence"/>
</dbReference>
<gene>
    <name evidence="1" type="ORF">F511_38096</name>
</gene>
<protein>
    <submittedName>
        <fullName evidence="1">Uncharacterized protein</fullName>
    </submittedName>
</protein>